<dbReference type="EMBL" id="JBBWWQ010000002">
    <property type="protein sequence ID" value="KAK8954477.1"/>
    <property type="molecule type" value="Genomic_DNA"/>
</dbReference>
<name>A0AAP0C0F4_9ASPA</name>
<dbReference type="SUPFAM" id="SSF56672">
    <property type="entry name" value="DNA/RNA polymerases"/>
    <property type="match status" value="1"/>
</dbReference>
<dbReference type="InterPro" id="IPR043502">
    <property type="entry name" value="DNA/RNA_pol_sf"/>
</dbReference>
<dbReference type="GO" id="GO:0003964">
    <property type="term" value="F:RNA-directed DNA polymerase activity"/>
    <property type="evidence" value="ECO:0007669"/>
    <property type="project" value="UniProtKB-KW"/>
</dbReference>
<keyword evidence="11" id="KW-1185">Reference proteome</keyword>
<dbReference type="InterPro" id="IPR050951">
    <property type="entry name" value="Retrovirus_Pol_polyprotein"/>
</dbReference>
<keyword evidence="4" id="KW-0540">Nuclease</keyword>
<dbReference type="InterPro" id="IPR036397">
    <property type="entry name" value="RNaseH_sf"/>
</dbReference>
<feature type="domain" description="Integrase catalytic" evidence="9">
    <location>
        <begin position="1012"/>
        <end position="1178"/>
    </location>
</feature>
<evidence type="ECO:0000256" key="4">
    <source>
        <dbReference type="ARBA" id="ARBA00022722"/>
    </source>
</evidence>
<comment type="caution">
    <text evidence="10">The sequence shown here is derived from an EMBL/GenBank/DDBJ whole genome shotgun (WGS) entry which is preliminary data.</text>
</comment>
<dbReference type="Proteomes" id="UP001418222">
    <property type="component" value="Unassembled WGS sequence"/>
</dbReference>
<dbReference type="GO" id="GO:0016787">
    <property type="term" value="F:hydrolase activity"/>
    <property type="evidence" value="ECO:0007669"/>
    <property type="project" value="UniProtKB-KW"/>
</dbReference>
<dbReference type="Gene3D" id="3.30.70.270">
    <property type="match status" value="2"/>
</dbReference>
<dbReference type="InterPro" id="IPR012337">
    <property type="entry name" value="RNaseH-like_sf"/>
</dbReference>
<dbReference type="InterPro" id="IPR041373">
    <property type="entry name" value="RT_RNaseH"/>
</dbReference>
<evidence type="ECO:0000256" key="8">
    <source>
        <dbReference type="SAM" id="MobiDB-lite"/>
    </source>
</evidence>
<dbReference type="GO" id="GO:0004519">
    <property type="term" value="F:endonuclease activity"/>
    <property type="evidence" value="ECO:0007669"/>
    <property type="project" value="UniProtKB-KW"/>
</dbReference>
<dbReference type="Gene3D" id="3.10.10.10">
    <property type="entry name" value="HIV Type 1 Reverse Transcriptase, subunit A, domain 1"/>
    <property type="match status" value="1"/>
</dbReference>
<evidence type="ECO:0000259" key="9">
    <source>
        <dbReference type="PROSITE" id="PS50994"/>
    </source>
</evidence>
<sequence>MIAERPHGALPGNTETNPRENANAINLCSGKEVTSQSRIEPEVTVSILPPLVLFSNSPNASKSPLISTFAPPYPSKIKNERVEEQYKKFLEILKQIHINVPFCEAISQMPKYAKYLKELLSNKKKLEDISRVSLNAECSAALLNKLPQKLNDPGRFSIPCLFGNLLVKHALADLGASINLMPYSLFKKLGLGDPIPTKISIQLADRSVKYPVGVVEDVLVKVDKFIFSVDFVILDIEEDAEVPLILGRPFLATSRAIIDVSNGKLLLRVGDDEVTFSINPSMRNSLSNDDSCYHLDASFEEDFSSFSNLCPISCDDAEHDELFCFKELSRSSPPEPIGLESIKITTSYEVPPTLELKQLPEHLKYVFLEKDSKLPVIISSTLCDSEIFELIQILNRHRRAIAWQLSDIKGISPSFCTHKILLEDNSCNSVQPQRRLNPNMKDVVKAEVIKLLDAGIIYPISDSPWVSPVQVVPKKGGMTVVVNENNELIPTRTVTGWRMCIDYRKLNDATRKDHFPLPFIDQILERLSGHSYYCFLDGLSGYFQIPISPEDQEKTTFTCPFGTFAYRRMPFGLCNAPATFQRCMLAIFDELVEDVMEVFMDDFSVFGNSFKSCLANLERVLQRCEDTNLALNWEKCHFMVREGLVLGHKISGKGIEVDKAKIEVIEKLPPPTNVKSIRSFLGHAGFYRRFIQNFSKITKPLTHLLEKECSFIFDNECLAAFNIIKDKLINSPILVAPDWSFPFEIMCDASDIAVGAVLGQRVNKYFHPIYYASKTLTSAQANYTTTEKELLAIVFAFDKFRSYITLSKVIVFTDHSALRYLLNKADAKPRLLRWILLLQEFDLEIRDKKGAENLAADHLSRLENPAADTLVEADIDDKFPEERLLAIEKLTNSSTPWFADLANYLVARVLPKGFSSQQKKKFFSDAKNYFWEDPFLFRICADQVVRRCVSSEEGLQILRHCHEGPTGGHYQASRTARKVLEVGFYWPSIFKDAHSFVSGCDRCQRSGNISRRDEMPQNSFMECEIFDLWGIDFVGPLPPSFNNKYILVAVDYVSRWAEAQALPSNDARVVIKFLKKLFSRFGTPRAIVSDRGTHFCNSQFAKILAKYGVTHKLSTAYHPQTSGQVEVVNRELKRILEKTVSFNRKDWSLKLDDALWAYQTAYKTVIGCTPYRLVYDKACHLPVELEHRAYWALKFLNIDYTLSSKQRKFQLNELDEWRANAYENNKFYKERSKFYHDKNIKIPKSFSPGDLVLLYNSRLRLFPGKLKSRWSGPFVVKEVWPYGTVLISHPELGSFKVNGHRLKFYFSNDTSATNIETLTI</sequence>
<proteinExistence type="predicted"/>
<dbReference type="InterPro" id="IPR021109">
    <property type="entry name" value="Peptidase_aspartic_dom_sf"/>
</dbReference>
<dbReference type="CDD" id="cd00303">
    <property type="entry name" value="retropepsin_like"/>
    <property type="match status" value="1"/>
</dbReference>
<keyword evidence="6" id="KW-0378">Hydrolase</keyword>
<gene>
    <name evidence="10" type="ORF">KSP39_PZI002182</name>
</gene>
<dbReference type="CDD" id="cd09274">
    <property type="entry name" value="RNase_HI_RT_Ty3"/>
    <property type="match status" value="1"/>
</dbReference>
<dbReference type="CDD" id="cd01647">
    <property type="entry name" value="RT_LTR"/>
    <property type="match status" value="1"/>
</dbReference>
<evidence type="ECO:0000256" key="3">
    <source>
        <dbReference type="ARBA" id="ARBA00022695"/>
    </source>
</evidence>
<dbReference type="InterPro" id="IPR043128">
    <property type="entry name" value="Rev_trsase/Diguanyl_cyclase"/>
</dbReference>
<evidence type="ECO:0000256" key="1">
    <source>
        <dbReference type="ARBA" id="ARBA00012493"/>
    </source>
</evidence>
<dbReference type="FunFam" id="3.30.70.270:FF:000020">
    <property type="entry name" value="Transposon Tf2-6 polyprotein-like Protein"/>
    <property type="match status" value="1"/>
</dbReference>
<dbReference type="Pfam" id="PF17917">
    <property type="entry name" value="RT_RNaseH"/>
    <property type="match status" value="1"/>
</dbReference>
<dbReference type="Pfam" id="PF00665">
    <property type="entry name" value="rve"/>
    <property type="match status" value="1"/>
</dbReference>
<dbReference type="PANTHER" id="PTHR37984">
    <property type="entry name" value="PROTEIN CBG26694"/>
    <property type="match status" value="1"/>
</dbReference>
<dbReference type="SUPFAM" id="SSF53098">
    <property type="entry name" value="Ribonuclease H-like"/>
    <property type="match status" value="1"/>
</dbReference>
<reference evidence="10 11" key="1">
    <citation type="journal article" date="2022" name="Nat. Plants">
        <title>Genomes of leafy and leafless Platanthera orchids illuminate the evolution of mycoheterotrophy.</title>
        <authorList>
            <person name="Li M.H."/>
            <person name="Liu K.W."/>
            <person name="Li Z."/>
            <person name="Lu H.C."/>
            <person name="Ye Q.L."/>
            <person name="Zhang D."/>
            <person name="Wang J.Y."/>
            <person name="Li Y.F."/>
            <person name="Zhong Z.M."/>
            <person name="Liu X."/>
            <person name="Yu X."/>
            <person name="Liu D.K."/>
            <person name="Tu X.D."/>
            <person name="Liu B."/>
            <person name="Hao Y."/>
            <person name="Liao X.Y."/>
            <person name="Jiang Y.T."/>
            <person name="Sun W.H."/>
            <person name="Chen J."/>
            <person name="Chen Y.Q."/>
            <person name="Ai Y."/>
            <person name="Zhai J.W."/>
            <person name="Wu S.S."/>
            <person name="Zhou Z."/>
            <person name="Hsiao Y.Y."/>
            <person name="Wu W.L."/>
            <person name="Chen Y.Y."/>
            <person name="Lin Y.F."/>
            <person name="Hsu J.L."/>
            <person name="Li C.Y."/>
            <person name="Wang Z.W."/>
            <person name="Zhao X."/>
            <person name="Zhong W.Y."/>
            <person name="Ma X.K."/>
            <person name="Ma L."/>
            <person name="Huang J."/>
            <person name="Chen G.Z."/>
            <person name="Huang M.Z."/>
            <person name="Huang L."/>
            <person name="Peng D.H."/>
            <person name="Luo Y.B."/>
            <person name="Zou S.Q."/>
            <person name="Chen S.P."/>
            <person name="Lan S."/>
            <person name="Tsai W.C."/>
            <person name="Van de Peer Y."/>
            <person name="Liu Z.J."/>
        </authorList>
    </citation>
    <scope>NUCLEOTIDE SEQUENCE [LARGE SCALE GENOMIC DNA]</scope>
    <source>
        <strain evidence="10">Lor287</strain>
    </source>
</reference>
<dbReference type="Gene3D" id="2.40.70.10">
    <property type="entry name" value="Acid Proteases"/>
    <property type="match status" value="1"/>
</dbReference>
<feature type="region of interest" description="Disordered" evidence="8">
    <location>
        <begin position="1"/>
        <end position="21"/>
    </location>
</feature>
<evidence type="ECO:0000256" key="7">
    <source>
        <dbReference type="ARBA" id="ARBA00022918"/>
    </source>
</evidence>
<dbReference type="InterPro" id="IPR001584">
    <property type="entry name" value="Integrase_cat-core"/>
</dbReference>
<organism evidence="10 11">
    <name type="scientific">Platanthera zijinensis</name>
    <dbReference type="NCBI Taxonomy" id="2320716"/>
    <lineage>
        <taxon>Eukaryota</taxon>
        <taxon>Viridiplantae</taxon>
        <taxon>Streptophyta</taxon>
        <taxon>Embryophyta</taxon>
        <taxon>Tracheophyta</taxon>
        <taxon>Spermatophyta</taxon>
        <taxon>Magnoliopsida</taxon>
        <taxon>Liliopsida</taxon>
        <taxon>Asparagales</taxon>
        <taxon>Orchidaceae</taxon>
        <taxon>Orchidoideae</taxon>
        <taxon>Orchideae</taxon>
        <taxon>Orchidinae</taxon>
        <taxon>Platanthera</taxon>
    </lineage>
</organism>
<protein>
    <recommendedName>
        <fullName evidence="1">RNA-directed DNA polymerase</fullName>
        <ecNumber evidence="1">2.7.7.49</ecNumber>
    </recommendedName>
</protein>
<accession>A0AAP0C0F4</accession>
<dbReference type="EC" id="2.7.7.49" evidence="1"/>
<evidence type="ECO:0000256" key="2">
    <source>
        <dbReference type="ARBA" id="ARBA00022679"/>
    </source>
</evidence>
<evidence type="ECO:0000256" key="6">
    <source>
        <dbReference type="ARBA" id="ARBA00022801"/>
    </source>
</evidence>
<dbReference type="PANTHER" id="PTHR37984:SF5">
    <property type="entry name" value="PROTEIN NYNRIN-LIKE"/>
    <property type="match status" value="1"/>
</dbReference>
<keyword evidence="5" id="KW-0255">Endonuclease</keyword>
<keyword evidence="7" id="KW-0695">RNA-directed DNA polymerase</keyword>
<dbReference type="GO" id="GO:0015074">
    <property type="term" value="P:DNA integration"/>
    <property type="evidence" value="ECO:0007669"/>
    <property type="project" value="InterPro"/>
</dbReference>
<evidence type="ECO:0000313" key="10">
    <source>
        <dbReference type="EMBL" id="KAK8954477.1"/>
    </source>
</evidence>
<keyword evidence="2" id="KW-0808">Transferase</keyword>
<keyword evidence="3" id="KW-0548">Nucleotidyltransferase</keyword>
<dbReference type="InterPro" id="IPR000477">
    <property type="entry name" value="RT_dom"/>
</dbReference>
<dbReference type="Pfam" id="PF17921">
    <property type="entry name" value="Integrase_H2C2"/>
    <property type="match status" value="1"/>
</dbReference>
<evidence type="ECO:0000313" key="11">
    <source>
        <dbReference type="Proteomes" id="UP001418222"/>
    </source>
</evidence>
<dbReference type="Pfam" id="PF00078">
    <property type="entry name" value="RVT_1"/>
    <property type="match status" value="1"/>
</dbReference>
<dbReference type="Gene3D" id="3.30.420.10">
    <property type="entry name" value="Ribonuclease H-like superfamily/Ribonuclease H"/>
    <property type="match status" value="1"/>
</dbReference>
<dbReference type="GO" id="GO:0003676">
    <property type="term" value="F:nucleic acid binding"/>
    <property type="evidence" value="ECO:0007669"/>
    <property type="project" value="InterPro"/>
</dbReference>
<dbReference type="Gene3D" id="1.10.340.70">
    <property type="match status" value="1"/>
</dbReference>
<dbReference type="InterPro" id="IPR041588">
    <property type="entry name" value="Integrase_H2C2"/>
</dbReference>
<evidence type="ECO:0000256" key="5">
    <source>
        <dbReference type="ARBA" id="ARBA00022759"/>
    </source>
</evidence>
<dbReference type="PROSITE" id="PS50994">
    <property type="entry name" value="INTEGRASE"/>
    <property type="match status" value="1"/>
</dbReference>